<proteinExistence type="predicted"/>
<evidence type="ECO:0000256" key="1">
    <source>
        <dbReference type="SAM" id="MobiDB-lite"/>
    </source>
</evidence>
<dbReference type="Proteomes" id="UP000062912">
    <property type="component" value="Unassembled WGS sequence"/>
</dbReference>
<evidence type="ECO:0000313" key="2">
    <source>
        <dbReference type="EMBL" id="KWF29406.1"/>
    </source>
</evidence>
<reference evidence="2 3" key="1">
    <citation type="submission" date="2015-11" db="EMBL/GenBank/DDBJ databases">
        <title>Expanding the genomic diversity of Burkholderia species for the development of highly accurate diagnostics.</title>
        <authorList>
            <person name="Sahl J."/>
            <person name="Keim P."/>
            <person name="Wagner D."/>
        </authorList>
    </citation>
    <scope>NUCLEOTIDE SEQUENCE [LARGE SCALE GENOMIC DNA]</scope>
    <source>
        <strain evidence="2 3">MSMB368WGS</strain>
    </source>
</reference>
<sequence>MCERRSTARRAQMRRAMNHRSRQASVAASAMAERPSLLTDASVTMRAVGADIERSGYSPMSGGF</sequence>
<organism evidence="2 3">
    <name type="scientific">Burkholderia pseudomultivorans</name>
    <dbReference type="NCBI Taxonomy" id="1207504"/>
    <lineage>
        <taxon>Bacteria</taxon>
        <taxon>Pseudomonadati</taxon>
        <taxon>Pseudomonadota</taxon>
        <taxon>Betaproteobacteria</taxon>
        <taxon>Burkholderiales</taxon>
        <taxon>Burkholderiaceae</taxon>
        <taxon>Burkholderia</taxon>
        <taxon>Burkholderia cepacia complex</taxon>
    </lineage>
</organism>
<evidence type="ECO:0000313" key="3">
    <source>
        <dbReference type="Proteomes" id="UP000062912"/>
    </source>
</evidence>
<gene>
    <name evidence="2" type="ORF">WT56_18110</name>
</gene>
<comment type="caution">
    <text evidence="2">The sequence shown here is derived from an EMBL/GenBank/DDBJ whole genome shotgun (WGS) entry which is preliminary data.</text>
</comment>
<dbReference type="AlphaFoldDB" id="A0A132EGU4"/>
<protein>
    <submittedName>
        <fullName evidence="2">Uncharacterized protein</fullName>
    </submittedName>
</protein>
<dbReference type="EMBL" id="LPJR01000031">
    <property type="protein sequence ID" value="KWF29406.1"/>
    <property type="molecule type" value="Genomic_DNA"/>
</dbReference>
<accession>A0A132EGU4</accession>
<name>A0A132EGU4_9BURK</name>
<feature type="compositionally biased region" description="Basic residues" evidence="1">
    <location>
        <begin position="7"/>
        <end position="22"/>
    </location>
</feature>
<feature type="region of interest" description="Disordered" evidence="1">
    <location>
        <begin position="1"/>
        <end position="23"/>
    </location>
</feature>